<feature type="chain" id="PRO_5024431860" description="Transporter" evidence="1">
    <location>
        <begin position="31"/>
        <end position="255"/>
    </location>
</feature>
<dbReference type="OrthoDB" id="9782545at2"/>
<dbReference type="Proteomes" id="UP000306196">
    <property type="component" value="Unassembled WGS sequence"/>
</dbReference>
<accession>A0A5R8KDF3</accession>
<dbReference type="RefSeq" id="WP_138086866.1">
    <property type="nucleotide sequence ID" value="NZ_VAUV01000009.1"/>
</dbReference>
<sequence length="255" mass="27552">MNPIKHCTSLALATAFALSLTTTIPSSLTAGTTDAKNVAPVTPEATFTSESWWTMKAHLGYESLHVYRGVDSSGGLPIIWGALDLTLFDALNLSLFKGNDFDGDYNELTPTISFTHDLGFVSATAGLIWYTFPDEDGLDSEEYFLKLSRDLPAGFNASLWLSYNPNASGWYNEFKVSHLLPLTDRLSLATSTTLGWSEGQRSGGSGLDNLTFAVGLPITLTKNLTLTPLGGYAFALEALESDDEAWAGITLTLQF</sequence>
<protein>
    <recommendedName>
        <fullName evidence="4">Transporter</fullName>
    </recommendedName>
</protein>
<keyword evidence="1" id="KW-0732">Signal</keyword>
<evidence type="ECO:0000313" key="3">
    <source>
        <dbReference type="Proteomes" id="UP000306196"/>
    </source>
</evidence>
<gene>
    <name evidence="2" type="ORF">FEM03_13865</name>
</gene>
<evidence type="ECO:0000313" key="2">
    <source>
        <dbReference type="EMBL" id="TLD70267.1"/>
    </source>
</evidence>
<organism evidence="2 3">
    <name type="scientific">Phragmitibacter flavus</name>
    <dbReference type="NCBI Taxonomy" id="2576071"/>
    <lineage>
        <taxon>Bacteria</taxon>
        <taxon>Pseudomonadati</taxon>
        <taxon>Verrucomicrobiota</taxon>
        <taxon>Verrucomicrobiia</taxon>
        <taxon>Verrucomicrobiales</taxon>
        <taxon>Verrucomicrobiaceae</taxon>
        <taxon>Phragmitibacter</taxon>
    </lineage>
</organism>
<evidence type="ECO:0008006" key="4">
    <source>
        <dbReference type="Google" id="ProtNLM"/>
    </source>
</evidence>
<comment type="caution">
    <text evidence="2">The sequence shown here is derived from an EMBL/GenBank/DDBJ whole genome shotgun (WGS) entry which is preliminary data.</text>
</comment>
<dbReference type="EMBL" id="VAUV01000009">
    <property type="protein sequence ID" value="TLD70267.1"/>
    <property type="molecule type" value="Genomic_DNA"/>
</dbReference>
<name>A0A5R8KDF3_9BACT</name>
<keyword evidence="3" id="KW-1185">Reference proteome</keyword>
<feature type="signal peptide" evidence="1">
    <location>
        <begin position="1"/>
        <end position="30"/>
    </location>
</feature>
<dbReference type="AlphaFoldDB" id="A0A5R8KDF3"/>
<evidence type="ECO:0000256" key="1">
    <source>
        <dbReference type="SAM" id="SignalP"/>
    </source>
</evidence>
<proteinExistence type="predicted"/>
<reference evidence="2 3" key="1">
    <citation type="submission" date="2019-05" db="EMBL/GenBank/DDBJ databases">
        <title>Verrucobacter flavum gen. nov., sp. nov. a new member of the family Verrucomicrobiaceae.</title>
        <authorList>
            <person name="Szuroczki S."/>
            <person name="Abbaszade G."/>
            <person name="Szabo A."/>
            <person name="Felfoldi T."/>
            <person name="Schumann P."/>
            <person name="Boka K."/>
            <person name="Keki Z."/>
            <person name="Toumi M."/>
            <person name="Toth E."/>
        </authorList>
    </citation>
    <scope>NUCLEOTIDE SEQUENCE [LARGE SCALE GENOMIC DNA]</scope>
    <source>
        <strain evidence="2 3">MG-N-17</strain>
    </source>
</reference>